<dbReference type="InterPro" id="IPR006925">
    <property type="entry name" value="Vps16_C"/>
</dbReference>
<evidence type="ECO:0000256" key="3">
    <source>
        <dbReference type="PIRNR" id="PIRNR007949"/>
    </source>
</evidence>
<comment type="subcellular location">
    <subcellularLocation>
        <location evidence="3">Late endosome membrane</location>
        <topology evidence="3">Peripheral membrane protein</topology>
        <orientation evidence="3">Cytoplasmic side</orientation>
    </subcellularLocation>
    <subcellularLocation>
        <location evidence="3">Lysosome membrane</location>
        <topology evidence="3">Peripheral membrane protein</topology>
        <orientation evidence="3">Cytoplasmic side</orientation>
    </subcellularLocation>
    <text evidence="3">Cytoplasmic, peripheral membrane protein associated with late endosomes/lysosomes.</text>
</comment>
<dbReference type="Proteomes" id="UP000580250">
    <property type="component" value="Unassembled WGS sequence"/>
</dbReference>
<dbReference type="GO" id="GO:0016197">
    <property type="term" value="P:endosomal transport"/>
    <property type="evidence" value="ECO:0007669"/>
    <property type="project" value="TreeGrafter"/>
</dbReference>
<feature type="domain" description="Vps16 N-terminal" evidence="5">
    <location>
        <begin position="26"/>
        <end position="418"/>
    </location>
</feature>
<dbReference type="InterPro" id="IPR038132">
    <property type="entry name" value="Vps16_C_sf"/>
</dbReference>
<keyword evidence="3" id="KW-0653">Protein transport</keyword>
<feature type="domain" description="Vps16 C-terminal" evidence="4">
    <location>
        <begin position="525"/>
        <end position="835"/>
    </location>
</feature>
<evidence type="ECO:0000259" key="5">
    <source>
        <dbReference type="Pfam" id="PF04841"/>
    </source>
</evidence>
<comment type="caution">
    <text evidence="6">The sequence shown here is derived from an EMBL/GenBank/DDBJ whole genome shotgun (WGS) entry which is preliminary data.</text>
</comment>
<dbReference type="GO" id="GO:0003779">
    <property type="term" value="F:actin binding"/>
    <property type="evidence" value="ECO:0007669"/>
    <property type="project" value="TreeGrafter"/>
</dbReference>
<proteinExistence type="inferred from homology"/>
<organism evidence="6 7">
    <name type="scientific">Meloidogyne enterolobii</name>
    <name type="common">Root-knot nematode worm</name>
    <name type="synonym">Meloidogyne mayaguensis</name>
    <dbReference type="NCBI Taxonomy" id="390850"/>
    <lineage>
        <taxon>Eukaryota</taxon>
        <taxon>Metazoa</taxon>
        <taxon>Ecdysozoa</taxon>
        <taxon>Nematoda</taxon>
        <taxon>Chromadorea</taxon>
        <taxon>Rhabditida</taxon>
        <taxon>Tylenchina</taxon>
        <taxon>Tylenchomorpha</taxon>
        <taxon>Tylenchoidea</taxon>
        <taxon>Meloidogynidae</taxon>
        <taxon>Meloidogyninae</taxon>
        <taxon>Meloidogyne</taxon>
    </lineage>
</organism>
<keyword evidence="3" id="KW-0813">Transport</keyword>
<sequence length="850" mass="96197">MTGLPSIQNLCLYDNLNLPLFPKRSDEQILFACCPFAGPIAISIPSKSPNSSMIGIYMQNGAQIASINASNALYLFWTKCLKLIVINNVGRVLLYDALGKLLKTSTMGEETLSVGLSEAKIFSYSNETGLVIINKSGHFFVVNSVTTPLLWRILSDSKNLTCWTVITSCIKPTRVLLCSKNSFLIGEQETCSFQPCNFPWAKTEGQYIKMELDNDQCQLLLLHDSKLMQLIDVEVDDFQCLKQINLEFNGEIEQIFWCGKSSFAIEQKLESSNNLSIYSLEGTSDLNQIENMENTFNSTFSFSSDARFNIDIDGIRVFTRRSTSLLLPIQDASKSVLGLGSNEPGALLYGSAVKLEQKSHSSYEFIRSINPEDMNIAVDQCLSVAAHNFDSKLQKQLLKAASIGMRRCQRPYDADKFVRICRLLRVLNALRLMGIPLTFTQLEELSPASIVDRLVVLGHWPMAVKLCEFLEINSKEGVYKVIAHWCLAMMTTFKEQNRDSESANAHKIAELAQRLISRLRQYPAISYADVAEMASRQGLPSLAEILLDLETNVSRQVTAMLKLKQLEKALQRAGQSQQPDLMHLVLRHLRSNMSGLEVEMLLSKAPQALSIYQSEIRDEAPDRLLALYEQSDDFIRQALLYLNKAEQSSADVFDSSKTTEFLFKAEKALKNMKETQTAQLIGENAQLIIENVKREEKFGTSLSHLSVRDTFIWAVEHDELAIMDQLRKQHRLVDKQVFLWTIEGFARAGKWQQLEQYARSRKSPMGFLSIIELCTKYGDKNLATRFMDKLTGYEEQVRAYLIMNEIKKAATLAAEKVDLTMLQLIRRRVPPSSQQWTEVTKIIENLGRTK</sequence>
<dbReference type="GO" id="GO:0031902">
    <property type="term" value="C:late endosome membrane"/>
    <property type="evidence" value="ECO:0007669"/>
    <property type="project" value="UniProtKB-SubCell"/>
</dbReference>
<gene>
    <name evidence="6" type="ORF">MENT_LOCUS32637</name>
</gene>
<keyword evidence="3" id="KW-0458">Lysosome</keyword>
<keyword evidence="3" id="KW-0967">Endosome</keyword>
<dbReference type="GO" id="GO:0006886">
    <property type="term" value="P:intracellular protein transport"/>
    <property type="evidence" value="ECO:0007669"/>
    <property type="project" value="InterPro"/>
</dbReference>
<evidence type="ECO:0000259" key="4">
    <source>
        <dbReference type="Pfam" id="PF04840"/>
    </source>
</evidence>
<accession>A0A6V7W1R5</accession>
<dbReference type="PANTHER" id="PTHR12811">
    <property type="entry name" value="VACUOLAR PROTEIN SORTING VPS16"/>
    <property type="match status" value="1"/>
</dbReference>
<keyword evidence="3" id="KW-0472">Membrane</keyword>
<evidence type="ECO:0000313" key="7">
    <source>
        <dbReference type="Proteomes" id="UP000580250"/>
    </source>
</evidence>
<dbReference type="EMBL" id="CAJEWN010000373">
    <property type="protein sequence ID" value="CAD2180558.1"/>
    <property type="molecule type" value="Genomic_DNA"/>
</dbReference>
<dbReference type="GO" id="GO:0005765">
    <property type="term" value="C:lysosomal membrane"/>
    <property type="evidence" value="ECO:0007669"/>
    <property type="project" value="UniProtKB-SubCell"/>
</dbReference>
<dbReference type="InterPro" id="IPR016534">
    <property type="entry name" value="VPS16"/>
</dbReference>
<comment type="similarity">
    <text evidence="1 3">Belongs to the VPS16 family.</text>
</comment>
<dbReference type="InterPro" id="IPR006926">
    <property type="entry name" value="Vps16_N"/>
</dbReference>
<dbReference type="Pfam" id="PF04841">
    <property type="entry name" value="Vps16_N"/>
    <property type="match status" value="1"/>
</dbReference>
<dbReference type="PIRSF" id="PIRSF007949">
    <property type="entry name" value="VPS16"/>
    <property type="match status" value="1"/>
</dbReference>
<dbReference type="OrthoDB" id="1792at2759"/>
<dbReference type="GO" id="GO:0042144">
    <property type="term" value="P:vacuole fusion, non-autophagic"/>
    <property type="evidence" value="ECO:0007669"/>
    <property type="project" value="TreeGrafter"/>
</dbReference>
<dbReference type="Gene3D" id="1.10.150.780">
    <property type="entry name" value="Vps16, C-terminal region"/>
    <property type="match status" value="1"/>
</dbReference>
<evidence type="ECO:0000256" key="1">
    <source>
        <dbReference type="ARBA" id="ARBA00009250"/>
    </source>
</evidence>
<protein>
    <recommendedName>
        <fullName evidence="2 3">Vacuolar protein sorting-associated protein 16 homolog</fullName>
    </recommendedName>
</protein>
<dbReference type="AlphaFoldDB" id="A0A6V7W1R5"/>
<dbReference type="GO" id="GO:0030897">
    <property type="term" value="C:HOPS complex"/>
    <property type="evidence" value="ECO:0007669"/>
    <property type="project" value="UniProtKB-UniRule"/>
</dbReference>
<dbReference type="Pfam" id="PF04840">
    <property type="entry name" value="Vps16_C"/>
    <property type="match status" value="1"/>
</dbReference>
<comment type="function">
    <text evidence="3">Plays a role in vesicle-mediated protein trafficking to lysosomal compartments including the endocytic membrane transport and autophagic pathways. Believed to act as a core component of the putative HOPS and CORVET endosomal tethering complexes.</text>
</comment>
<name>A0A6V7W1R5_MELEN</name>
<dbReference type="GO" id="GO:0033263">
    <property type="term" value="C:CORVET complex"/>
    <property type="evidence" value="ECO:0007669"/>
    <property type="project" value="UniProtKB-UniRule"/>
</dbReference>
<dbReference type="PANTHER" id="PTHR12811:SF0">
    <property type="entry name" value="VACUOLAR PROTEIN SORTING-ASSOCIATED PROTEIN 16 HOMOLOG"/>
    <property type="match status" value="1"/>
</dbReference>
<reference evidence="6 7" key="1">
    <citation type="submission" date="2020-08" db="EMBL/GenBank/DDBJ databases">
        <authorList>
            <person name="Koutsovoulos G."/>
            <person name="Danchin GJ E."/>
        </authorList>
    </citation>
    <scope>NUCLEOTIDE SEQUENCE [LARGE SCALE GENOMIC DNA]</scope>
</reference>
<evidence type="ECO:0000256" key="2">
    <source>
        <dbReference type="ARBA" id="ARBA00017947"/>
    </source>
</evidence>
<evidence type="ECO:0000313" key="6">
    <source>
        <dbReference type="EMBL" id="CAD2180558.1"/>
    </source>
</evidence>